<feature type="non-terminal residue" evidence="2">
    <location>
        <position position="198"/>
    </location>
</feature>
<reference evidence="3" key="1">
    <citation type="journal article" date="2019" name="Curr. Biol.">
        <title>Genome Sequence of Striga asiatica Provides Insight into the Evolution of Plant Parasitism.</title>
        <authorList>
            <person name="Yoshida S."/>
            <person name="Kim S."/>
            <person name="Wafula E.K."/>
            <person name="Tanskanen J."/>
            <person name="Kim Y.M."/>
            <person name="Honaas L."/>
            <person name="Yang Z."/>
            <person name="Spallek T."/>
            <person name="Conn C.E."/>
            <person name="Ichihashi Y."/>
            <person name="Cheong K."/>
            <person name="Cui S."/>
            <person name="Der J.P."/>
            <person name="Gundlach H."/>
            <person name="Jiao Y."/>
            <person name="Hori C."/>
            <person name="Ishida J.K."/>
            <person name="Kasahara H."/>
            <person name="Kiba T."/>
            <person name="Kim M.S."/>
            <person name="Koo N."/>
            <person name="Laohavisit A."/>
            <person name="Lee Y.H."/>
            <person name="Lumba S."/>
            <person name="McCourt P."/>
            <person name="Mortimer J.C."/>
            <person name="Mutuku J.M."/>
            <person name="Nomura T."/>
            <person name="Sasaki-Sekimoto Y."/>
            <person name="Seto Y."/>
            <person name="Wang Y."/>
            <person name="Wakatake T."/>
            <person name="Sakakibara H."/>
            <person name="Demura T."/>
            <person name="Yamaguchi S."/>
            <person name="Yoneyama K."/>
            <person name="Manabe R.I."/>
            <person name="Nelson D.C."/>
            <person name="Schulman A.H."/>
            <person name="Timko M.P."/>
            <person name="dePamphilis C.W."/>
            <person name="Choi D."/>
            <person name="Shirasu K."/>
        </authorList>
    </citation>
    <scope>NUCLEOTIDE SEQUENCE [LARGE SCALE GENOMIC DNA]</scope>
    <source>
        <strain evidence="3">cv. UVA1</strain>
    </source>
</reference>
<keyword evidence="3" id="KW-1185">Reference proteome</keyword>
<dbReference type="AlphaFoldDB" id="A0A5A7R9F8"/>
<name>A0A5A7R9F8_STRAF</name>
<accession>A0A5A7R9F8</accession>
<feature type="non-terminal residue" evidence="2">
    <location>
        <position position="1"/>
    </location>
</feature>
<organism evidence="2 3">
    <name type="scientific">Striga asiatica</name>
    <name type="common">Asiatic witchweed</name>
    <name type="synonym">Buchnera asiatica</name>
    <dbReference type="NCBI Taxonomy" id="4170"/>
    <lineage>
        <taxon>Eukaryota</taxon>
        <taxon>Viridiplantae</taxon>
        <taxon>Streptophyta</taxon>
        <taxon>Embryophyta</taxon>
        <taxon>Tracheophyta</taxon>
        <taxon>Spermatophyta</taxon>
        <taxon>Magnoliopsida</taxon>
        <taxon>eudicotyledons</taxon>
        <taxon>Gunneridae</taxon>
        <taxon>Pentapetalae</taxon>
        <taxon>asterids</taxon>
        <taxon>lamiids</taxon>
        <taxon>Lamiales</taxon>
        <taxon>Orobanchaceae</taxon>
        <taxon>Buchnereae</taxon>
        <taxon>Striga</taxon>
    </lineage>
</organism>
<evidence type="ECO:0000313" key="2">
    <source>
        <dbReference type="EMBL" id="GER54365.1"/>
    </source>
</evidence>
<dbReference type="OrthoDB" id="913049at2759"/>
<evidence type="ECO:0000256" key="1">
    <source>
        <dbReference type="SAM" id="MobiDB-lite"/>
    </source>
</evidence>
<dbReference type="EMBL" id="BKCP01011070">
    <property type="protein sequence ID" value="GER54365.1"/>
    <property type="molecule type" value="Genomic_DNA"/>
</dbReference>
<proteinExistence type="predicted"/>
<feature type="compositionally biased region" description="Low complexity" evidence="1">
    <location>
        <begin position="32"/>
        <end position="41"/>
    </location>
</feature>
<evidence type="ECO:0000313" key="3">
    <source>
        <dbReference type="Proteomes" id="UP000325081"/>
    </source>
</evidence>
<feature type="region of interest" description="Disordered" evidence="1">
    <location>
        <begin position="32"/>
        <end position="51"/>
    </location>
</feature>
<sequence length="198" mass="22975">WSEEFQCEIVDGVLAPTPISYSYTPLAYNQQQGFQSGESSSNKTRNKRKNEGDESLSFRLFKLMNGAEEYLIEVHEVTTGITSRSHIRVIKQEGAWRMTSTGSDDLGNHMVQPWSEDPNPPLFVKTSEASLQERLTGWTLEKRQRSNGKYDMFYYHRRKQYRSFYEMATFILYANKRPEDLQLTNNNADYLSILVGCN</sequence>
<protein>
    <submittedName>
        <fullName evidence="2">Enhanced disease resistance 2</fullName>
    </submittedName>
</protein>
<comment type="caution">
    <text evidence="2">The sequence shown here is derived from an EMBL/GenBank/DDBJ whole genome shotgun (WGS) entry which is preliminary data.</text>
</comment>
<gene>
    <name evidence="2" type="ORF">STAS_31944</name>
</gene>
<dbReference type="Proteomes" id="UP000325081">
    <property type="component" value="Unassembled WGS sequence"/>
</dbReference>